<dbReference type="Pfam" id="PF00656">
    <property type="entry name" value="Peptidase_C14"/>
    <property type="match status" value="1"/>
</dbReference>
<dbReference type="OrthoDB" id="6097640at2759"/>
<feature type="domain" description="Caspase family p10" evidence="6">
    <location>
        <begin position="219"/>
        <end position="280"/>
    </location>
</feature>
<dbReference type="SUPFAM" id="SSF48403">
    <property type="entry name" value="Ankyrin repeat"/>
    <property type="match status" value="1"/>
</dbReference>
<dbReference type="PANTHER" id="PTHR47901">
    <property type="entry name" value="CASPASE RECRUITMENT DOMAIN-CONTAINING PROTEIN 18"/>
    <property type="match status" value="1"/>
</dbReference>
<dbReference type="InterPro" id="IPR015917">
    <property type="entry name" value="Pept_C14A"/>
</dbReference>
<evidence type="ECO:0000259" key="7">
    <source>
        <dbReference type="PROSITE" id="PS50208"/>
    </source>
</evidence>
<dbReference type="InterPro" id="IPR002398">
    <property type="entry name" value="Pept_C14"/>
</dbReference>
<evidence type="ECO:0000256" key="2">
    <source>
        <dbReference type="ARBA" id="ARBA00022670"/>
    </source>
</evidence>
<dbReference type="Gene3D" id="3.40.50.1460">
    <property type="match status" value="2"/>
</dbReference>
<dbReference type="PROSITE" id="PS50207">
    <property type="entry name" value="CASPASE_P10"/>
    <property type="match status" value="1"/>
</dbReference>
<dbReference type="InterPro" id="IPR002138">
    <property type="entry name" value="Pept_C14_p10"/>
</dbReference>
<evidence type="ECO:0000256" key="4">
    <source>
        <dbReference type="ARBA" id="ARBA00022801"/>
    </source>
</evidence>
<dbReference type="SUPFAM" id="SSF52129">
    <property type="entry name" value="Caspase-like"/>
    <property type="match status" value="2"/>
</dbReference>
<protein>
    <recommendedName>
        <fullName evidence="10">Caspase family p20 domain-containing protein</fullName>
    </recommendedName>
</protein>
<dbReference type="SMART" id="SM00115">
    <property type="entry name" value="CASc"/>
    <property type="match status" value="1"/>
</dbReference>
<dbReference type="InterPro" id="IPR001309">
    <property type="entry name" value="Pept_C14_p20"/>
</dbReference>
<keyword evidence="2" id="KW-0645">Protease</keyword>
<dbReference type="InterPro" id="IPR002110">
    <property type="entry name" value="Ankyrin_rpt"/>
</dbReference>
<comment type="similarity">
    <text evidence="1 5">Belongs to the peptidase C14A family.</text>
</comment>
<dbReference type="GO" id="GO:0006915">
    <property type="term" value="P:apoptotic process"/>
    <property type="evidence" value="ECO:0007669"/>
    <property type="project" value="UniProtKB-KW"/>
</dbReference>
<dbReference type="Gene3D" id="1.25.40.20">
    <property type="entry name" value="Ankyrin repeat-containing domain"/>
    <property type="match status" value="1"/>
</dbReference>
<keyword evidence="3" id="KW-0053">Apoptosis</keyword>
<keyword evidence="4" id="KW-0378">Hydrolase</keyword>
<gene>
    <name evidence="8" type="ORF">CLODIP_2_CD16118</name>
</gene>
<organism evidence="8 9">
    <name type="scientific">Cloeon dipterum</name>
    <dbReference type="NCBI Taxonomy" id="197152"/>
    <lineage>
        <taxon>Eukaryota</taxon>
        <taxon>Metazoa</taxon>
        <taxon>Ecdysozoa</taxon>
        <taxon>Arthropoda</taxon>
        <taxon>Hexapoda</taxon>
        <taxon>Insecta</taxon>
        <taxon>Pterygota</taxon>
        <taxon>Palaeoptera</taxon>
        <taxon>Ephemeroptera</taxon>
        <taxon>Pisciforma</taxon>
        <taxon>Baetidae</taxon>
        <taxon>Cloeon</taxon>
    </lineage>
</organism>
<keyword evidence="9" id="KW-1185">Reference proteome</keyword>
<name>A0A8S1DAE7_9INSE</name>
<dbReference type="GO" id="GO:0004197">
    <property type="term" value="F:cysteine-type endopeptidase activity"/>
    <property type="evidence" value="ECO:0007669"/>
    <property type="project" value="InterPro"/>
</dbReference>
<reference evidence="8 9" key="1">
    <citation type="submission" date="2020-04" db="EMBL/GenBank/DDBJ databases">
        <authorList>
            <person name="Alioto T."/>
            <person name="Alioto T."/>
            <person name="Gomez Garrido J."/>
        </authorList>
    </citation>
    <scope>NUCLEOTIDE SEQUENCE [LARGE SCALE GENOMIC DNA]</scope>
</reference>
<dbReference type="Proteomes" id="UP000494165">
    <property type="component" value="Unassembled WGS sequence"/>
</dbReference>
<comment type="caution">
    <text evidence="8">The sequence shown here is derived from an EMBL/GenBank/DDBJ whole genome shotgun (WGS) entry which is preliminary data.</text>
</comment>
<dbReference type="InterPro" id="IPR036770">
    <property type="entry name" value="Ankyrin_rpt-contain_sf"/>
</dbReference>
<sequence length="1044" mass="119026">MISCKSLMLMVRMISPTSRFERYAMEQKMNEEDIDKTFGYLLNKQDNRARVWVLVIHHEFENTDDSRAGNQADVSNLRDTFTRRNCHFKDLKSNTKEEILSHLSNSDGKLFSLFAENGEDVETPDMFILFILSHGASGGTIFTDHPAIKPNNPSQPFEEYHTYDVWNGLKGIPQLQDSIKLIFFGPCRGVSGEFRLPATKETLDKNPVQNKSMWFSIGPNCENFVIFYSTVEAVRAQRNAAGSWLVTALCTELDSMSKDLDLIVFLTRVKRRICESTTIDRAIGQTPQLQYYKHNEFTVSSFPLKEKSDAFSKTAPDQLIDMDRFHFYTWKSTKHLPFRRGRALIFYDKNHASVAKEMQTSFQFLDFETRIYSASRLTKILKEVTSVHNAGLKEDGAIAICVLARLFNNAELGLTIATADDAKVAVNEITHSFIGTESKDLAGKPKLFFFMDGGCRSDGPLIGVSPANFTVEGNNHGGIFTFFGVAKSEKDNIVSGLINELQNPELKSGLSLQEAIVKLLRRHEEPSGEIQFQVVSTLSHLLDFQPCRNAYIVPKFMSEEAETSISFEKLATNMKDVAMKPNDRSAIRSWLLISGTGMGKSAATHELAKKLRETLSDTFLVIDFSFKKYSGYFRQLKIDSNGDFKPRPDSYIEFLEVVLEKDSERCKALKTKISERNVFLLGDGFNEICPEYEKIASELLRQVNEAYLPLWITTRIHGEQSIREKINLLEILDLCPLTREEQIKLLKIFLYKDDKECAALLDKFNGNGKGDFTGTPMQLKLIAEIGDEVQTFDGGLYSLYYHFVLSKIDFYLEDYSGMNRSHKNYESSLWDAMGQKIEATKLEMITTQSLQQRKIDLMSYICKEGHEKLFKLFFESKLKENFGDISTLLNTPFEYEFRNDTYKYYPLYAACFSSENIALHLLELGAQLDFLEPKNCRTEEDSTILHLAAKRNFCKIAKIIVATHPHLINKEDKHQRIPLDHAAKRGNLECLKILIENTASEHRLAIRKRALEIASIGGHSEMVLYLMGENLDVKKDSENTKRGE</sequence>
<dbReference type="GO" id="GO:0006508">
    <property type="term" value="P:proteolysis"/>
    <property type="evidence" value="ECO:0007669"/>
    <property type="project" value="UniProtKB-KW"/>
</dbReference>
<dbReference type="PANTHER" id="PTHR47901:SF8">
    <property type="entry name" value="CASPASE-3"/>
    <property type="match status" value="1"/>
</dbReference>
<dbReference type="Pfam" id="PF12796">
    <property type="entry name" value="Ank_2"/>
    <property type="match status" value="1"/>
</dbReference>
<dbReference type="SMART" id="SM00248">
    <property type="entry name" value="ANK"/>
    <property type="match status" value="4"/>
</dbReference>
<evidence type="ECO:0000256" key="3">
    <source>
        <dbReference type="ARBA" id="ARBA00022703"/>
    </source>
</evidence>
<evidence type="ECO:0000313" key="9">
    <source>
        <dbReference type="Proteomes" id="UP000494165"/>
    </source>
</evidence>
<evidence type="ECO:0000256" key="1">
    <source>
        <dbReference type="ARBA" id="ARBA00010134"/>
    </source>
</evidence>
<dbReference type="AlphaFoldDB" id="A0A8S1DAE7"/>
<proteinExistence type="inferred from homology"/>
<evidence type="ECO:0000313" key="8">
    <source>
        <dbReference type="EMBL" id="CAB3379624.1"/>
    </source>
</evidence>
<evidence type="ECO:0000256" key="5">
    <source>
        <dbReference type="RuleBase" id="RU003971"/>
    </source>
</evidence>
<accession>A0A8S1DAE7</accession>
<dbReference type="Gene3D" id="3.40.50.300">
    <property type="entry name" value="P-loop containing nucleotide triphosphate hydrolases"/>
    <property type="match status" value="1"/>
</dbReference>
<dbReference type="EMBL" id="CADEPI010000190">
    <property type="protein sequence ID" value="CAB3379624.1"/>
    <property type="molecule type" value="Genomic_DNA"/>
</dbReference>
<dbReference type="InterPro" id="IPR029030">
    <property type="entry name" value="Caspase-like_dom_sf"/>
</dbReference>
<evidence type="ECO:0008006" key="10">
    <source>
        <dbReference type="Google" id="ProtNLM"/>
    </source>
</evidence>
<dbReference type="InterPro" id="IPR027417">
    <property type="entry name" value="P-loop_NTPase"/>
</dbReference>
<evidence type="ECO:0000259" key="6">
    <source>
        <dbReference type="PROSITE" id="PS50207"/>
    </source>
</evidence>
<feature type="domain" description="Caspase family p20" evidence="7">
    <location>
        <begin position="48"/>
        <end position="191"/>
    </location>
</feature>
<dbReference type="PROSITE" id="PS50208">
    <property type="entry name" value="CASPASE_P20"/>
    <property type="match status" value="1"/>
</dbReference>
<dbReference type="InterPro" id="IPR011600">
    <property type="entry name" value="Pept_C14_caspase"/>
</dbReference>